<dbReference type="Proteomes" id="UP000219452">
    <property type="component" value="Unassembled WGS sequence"/>
</dbReference>
<dbReference type="AlphaFoldDB" id="A0A286FXY8"/>
<protein>
    <submittedName>
        <fullName evidence="1">Uncharacterized protein</fullName>
    </submittedName>
</protein>
<keyword evidence="2" id="KW-1185">Reference proteome</keyword>
<dbReference type="RefSeq" id="WP_097126134.1">
    <property type="nucleotide sequence ID" value="NZ_OCNH01000002.1"/>
</dbReference>
<accession>A0A286FXY8</accession>
<evidence type="ECO:0000313" key="2">
    <source>
        <dbReference type="Proteomes" id="UP000219452"/>
    </source>
</evidence>
<name>A0A286FXY8_9BACT</name>
<dbReference type="OrthoDB" id="964016at2"/>
<evidence type="ECO:0000313" key="1">
    <source>
        <dbReference type="EMBL" id="SOD88062.1"/>
    </source>
</evidence>
<reference evidence="2" key="1">
    <citation type="submission" date="2017-09" db="EMBL/GenBank/DDBJ databases">
        <authorList>
            <person name="Varghese N."/>
            <person name="Submissions S."/>
        </authorList>
    </citation>
    <scope>NUCLEOTIDE SEQUENCE [LARGE SCALE GENOMIC DNA]</scope>
    <source>
        <strain evidence="2">DSM 29961</strain>
    </source>
</reference>
<gene>
    <name evidence="1" type="ORF">SAMN06269250_2479</name>
</gene>
<organism evidence="1 2">
    <name type="scientific">Spirosoma fluviale</name>
    <dbReference type="NCBI Taxonomy" id="1597977"/>
    <lineage>
        <taxon>Bacteria</taxon>
        <taxon>Pseudomonadati</taxon>
        <taxon>Bacteroidota</taxon>
        <taxon>Cytophagia</taxon>
        <taxon>Cytophagales</taxon>
        <taxon>Cytophagaceae</taxon>
        <taxon>Spirosoma</taxon>
    </lineage>
</organism>
<sequence length="107" mass="12342">MDSKQDKWIKDILDSVNDIQRTDPNPFLFAKIRDRLHSAPQPVYLSPRTVWLSVASFTLLTLLNVQLSTQWSAATNKETSTLNTVISDMQLYPATTQFYDAWSEQNY</sequence>
<dbReference type="EMBL" id="OCNH01000002">
    <property type="protein sequence ID" value="SOD88062.1"/>
    <property type="molecule type" value="Genomic_DNA"/>
</dbReference>
<proteinExistence type="predicted"/>